<dbReference type="RefSeq" id="XP_075089726.1">
    <property type="nucleotide sequence ID" value="XM_075233625.1"/>
</dbReference>
<proteinExistence type="predicted"/>
<keyword evidence="1" id="KW-1185">Reference proteome</keyword>
<reference evidence="2" key="2">
    <citation type="submission" date="2025-08" db="UniProtKB">
        <authorList>
            <consortium name="RefSeq"/>
        </authorList>
    </citation>
    <scope>IDENTIFICATION</scope>
    <source>
        <tissue evidence="2">Leaf</tissue>
    </source>
</reference>
<reference evidence="1" key="1">
    <citation type="journal article" date="2014" name="Nat. Commun.">
        <title>The tobacco genome sequence and its comparison with those of tomato and potato.</title>
        <authorList>
            <person name="Sierro N."/>
            <person name="Battey J.N."/>
            <person name="Ouadi S."/>
            <person name="Bakaher N."/>
            <person name="Bovet L."/>
            <person name="Willig A."/>
            <person name="Goepfert S."/>
            <person name="Peitsch M.C."/>
            <person name="Ivanov N.V."/>
        </authorList>
    </citation>
    <scope>NUCLEOTIDE SEQUENCE [LARGE SCALE GENOMIC DNA]</scope>
</reference>
<accession>A0AC58SXN0</accession>
<gene>
    <name evidence="2" type="primary">LOC107814922</name>
</gene>
<evidence type="ECO:0000313" key="1">
    <source>
        <dbReference type="Proteomes" id="UP000790787"/>
    </source>
</evidence>
<evidence type="ECO:0000313" key="2">
    <source>
        <dbReference type="RefSeq" id="XP_075089726.1"/>
    </source>
</evidence>
<dbReference type="Proteomes" id="UP000790787">
    <property type="component" value="Chromosome 16"/>
</dbReference>
<name>A0AC58SXN0_TOBAC</name>
<organism evidence="1 2">
    <name type="scientific">Nicotiana tabacum</name>
    <name type="common">Common tobacco</name>
    <dbReference type="NCBI Taxonomy" id="4097"/>
    <lineage>
        <taxon>Eukaryota</taxon>
        <taxon>Viridiplantae</taxon>
        <taxon>Streptophyta</taxon>
        <taxon>Embryophyta</taxon>
        <taxon>Tracheophyta</taxon>
        <taxon>Spermatophyta</taxon>
        <taxon>Magnoliopsida</taxon>
        <taxon>eudicotyledons</taxon>
        <taxon>Gunneridae</taxon>
        <taxon>Pentapetalae</taxon>
        <taxon>asterids</taxon>
        <taxon>lamiids</taxon>
        <taxon>Solanales</taxon>
        <taxon>Solanaceae</taxon>
        <taxon>Nicotianoideae</taxon>
        <taxon>Nicotianeae</taxon>
        <taxon>Nicotiana</taxon>
    </lineage>
</organism>
<sequence>MAAKPRQKQEEMAAATIDMIGEDLLHNILSKLPAVECAAAACVSRSWNLIITRLLSLPNLSSSLSRNPNLQITCRFGSRIPVITSISQGIFGKDAYTNEFEEVQWDTFEDDEAHEDLGNENRGVLLTVGFLPGLTVDLIPLSKTQGNQVLMIDDLVLSIREHSSSHSGSAPPMGILLFSDEDTDIKPVLEKLDYAFSTETVIVGDGGSQFLYRGDTAINRSNNKASSSAAVALLFSTDRGKPPGVGETQFHVMLSTGISPIGPAYKAVSVRERPKDYSTWLTAKREAVRESLDGQTILDQIYDELGGHINCPALYVGVTKRRKCSIGQEKPSWINMHEFHEVLRGDEEYLYVHGVGIRSGDFFQFYQAKSDLARVSCNHVSNSFRHLRQDLNYQSDDHTNGNGLDMHKKSVFGGIMFACCGRGKLFFGEPNVDGSPFLENFPGVTFSGTYCTGEIARGDLSSYGQGSQEHSSVRCCLHVFSTVYLVMSYTPALP</sequence>
<protein>
    <submittedName>
        <fullName evidence="2">F-box/LRR-repeat protein At5g63520 isoform X2</fullName>
    </submittedName>
</protein>